<dbReference type="Pfam" id="PF20736">
    <property type="entry name" value="Glyco_hydro127M"/>
    <property type="match status" value="1"/>
</dbReference>
<dbReference type="InterPro" id="IPR049046">
    <property type="entry name" value="Beta-AFase-like_GH127_middle"/>
</dbReference>
<evidence type="ECO:0000313" key="4">
    <source>
        <dbReference type="EMBL" id="CAB4735490.1"/>
    </source>
</evidence>
<dbReference type="InterPro" id="IPR049049">
    <property type="entry name" value="Beta-AFase-like_GH127_C"/>
</dbReference>
<dbReference type="EMBL" id="CAEZYT010000028">
    <property type="protein sequence ID" value="CAB4735490.1"/>
    <property type="molecule type" value="Genomic_DNA"/>
</dbReference>
<feature type="domain" description="Non-reducing end beta-L-arabinofuranosidase-like GH127 catalytic" evidence="1">
    <location>
        <begin position="29"/>
        <end position="414"/>
    </location>
</feature>
<dbReference type="InterPro" id="IPR049174">
    <property type="entry name" value="Beta-AFase-like"/>
</dbReference>
<dbReference type="GO" id="GO:0005975">
    <property type="term" value="P:carbohydrate metabolic process"/>
    <property type="evidence" value="ECO:0007669"/>
    <property type="project" value="InterPro"/>
</dbReference>
<organism evidence="4">
    <name type="scientific">freshwater metagenome</name>
    <dbReference type="NCBI Taxonomy" id="449393"/>
    <lineage>
        <taxon>unclassified sequences</taxon>
        <taxon>metagenomes</taxon>
        <taxon>ecological metagenomes</taxon>
    </lineage>
</organism>
<dbReference type="SUPFAM" id="SSF48208">
    <property type="entry name" value="Six-hairpin glycosidases"/>
    <property type="match status" value="1"/>
</dbReference>
<feature type="domain" description="Non-reducing end beta-L-arabinofuranosidase-like GH127 middle" evidence="2">
    <location>
        <begin position="425"/>
        <end position="516"/>
    </location>
</feature>
<dbReference type="InterPro" id="IPR008928">
    <property type="entry name" value="6-hairpin_glycosidase_sf"/>
</dbReference>
<evidence type="ECO:0000259" key="3">
    <source>
        <dbReference type="Pfam" id="PF20737"/>
    </source>
</evidence>
<feature type="domain" description="Non-reducing end beta-L-arabinofuranosidase-like GH127 C-terminal" evidence="3">
    <location>
        <begin position="520"/>
        <end position="634"/>
    </location>
</feature>
<dbReference type="Pfam" id="PF20737">
    <property type="entry name" value="Glyco_hydro127C"/>
    <property type="match status" value="1"/>
</dbReference>
<evidence type="ECO:0000259" key="1">
    <source>
        <dbReference type="Pfam" id="PF07944"/>
    </source>
</evidence>
<dbReference type="Pfam" id="PF07944">
    <property type="entry name" value="Beta-AFase-like_GH127_cat"/>
    <property type="match status" value="1"/>
</dbReference>
<dbReference type="PANTHER" id="PTHR43465">
    <property type="entry name" value="DUF1680 DOMAIN PROTEIN (AFU_ORTHOLOGUE AFUA_1G08910)"/>
    <property type="match status" value="1"/>
</dbReference>
<dbReference type="PANTHER" id="PTHR43465:SF2">
    <property type="entry name" value="DUF1680 DOMAIN PROTEIN (AFU_ORTHOLOGUE AFUA_1G08910)"/>
    <property type="match status" value="1"/>
</dbReference>
<dbReference type="InterPro" id="IPR012878">
    <property type="entry name" value="Beta-AFase-like_GH127_cat"/>
</dbReference>
<dbReference type="AlphaFoldDB" id="A0A6J6SL51"/>
<name>A0A6J6SL51_9ZZZZ</name>
<reference evidence="4" key="1">
    <citation type="submission" date="2020-05" db="EMBL/GenBank/DDBJ databases">
        <authorList>
            <person name="Chiriac C."/>
            <person name="Salcher M."/>
            <person name="Ghai R."/>
            <person name="Kavagutti S V."/>
        </authorList>
    </citation>
    <scope>NUCLEOTIDE SEQUENCE</scope>
</reference>
<sequence>MIRGPVGNLVSTKLHSKPIASAVLDHDADSFMSNWQKMNASVSIPHIFSKLNDVGSISNLAAVVDPSLKRKGLWFTDSDVFKALEAAIWASEHDPTLLRKIKFDEILETIARAQDADGYINSWFQIEARDLQWKDLASGHEMYTAGHLIQAGVAESRIIGKGKLFDVSVKFADLLVKKFGGDAPYAADGCPEVETALIELYRETENQAYLALAEKMLEGRGTGFISSQNSGKFHPSPPVYIQDHMSIRESDQVVGHCVRQMYLNTGVLDLYLETHDKALLDIQEKMWEDSTYTKMYLTGGIGSRHRDESFGDSFELPNDRAYAETCASIAYYMWTWRLLLATGRRRYADLMEQLAYNLIAGSTSQDFKRFFYSNPLHRRADHLAAFDEESSERMDWFRVSCCPPNIGRLVASIEQYAVSENPSEVLIHQFLHGDFASVIYQPWKISTATNYPQSGSLKIDIKEFADQVLKVRIPEWCKTFQTVVNGKKVESPSLDSGYVALKNCKSGDQVEIIFAMEFEYVYPHALLDASRGMVAVRRGPEIYALDQSWNSSELVVEHLQIKTDGKFKSEIAKDLNGLEFTKVKVNGSSLVVDRSGPSYTSESKSPREKEIELVLVPYSRWGNPVTGGMRVWIPKVS</sequence>
<protein>
    <submittedName>
        <fullName evidence="4">Unannotated protein</fullName>
    </submittedName>
</protein>
<accession>A0A6J6SL51</accession>
<evidence type="ECO:0000259" key="2">
    <source>
        <dbReference type="Pfam" id="PF20736"/>
    </source>
</evidence>
<proteinExistence type="predicted"/>
<gene>
    <name evidence="4" type="ORF">UFOPK2772_00635</name>
</gene>